<keyword evidence="2" id="KW-1185">Reference proteome</keyword>
<dbReference type="OrthoDB" id="9815351at2"/>
<organism evidence="1 2">
    <name type="scientific">Agrococcus carbonis</name>
    <dbReference type="NCBI Taxonomy" id="684552"/>
    <lineage>
        <taxon>Bacteria</taxon>
        <taxon>Bacillati</taxon>
        <taxon>Actinomycetota</taxon>
        <taxon>Actinomycetes</taxon>
        <taxon>Micrococcales</taxon>
        <taxon>Microbacteriaceae</taxon>
        <taxon>Agrococcus</taxon>
    </lineage>
</organism>
<dbReference type="RefSeq" id="WP_092666963.1">
    <property type="nucleotide sequence ID" value="NZ_LT629734.1"/>
</dbReference>
<sequence length="349" mass="37326">MPLVTVSSYGPAGSSARVRLFDWLAHLGIPHASHTYLGGRDNRLGSIAAEPRAVLRAEAGLRALVRDVPGSTLVMSRRASPFSRGGVEARLLAAADHGVYDFDDAIQLPRHDLAGRLFAPHRQWRRAVEAADTVIAGNDWLAEAAARHASHVVVVPSCVEPDRYTRKTTYERAGAPRAIWLGSPSTEPYLRSIAQPLLTAHEATGMRLTVVSAGRASLGAIDAIVDRVDWHEATYAAELAAADFGIMPLTDEPWSLGKCAYKLLQYGASALPMVGSPVGANAQALARAGGFAPTSPQDWSEALVAMARLSPVEAERLGARARRAIDEHYSFAAWSTAWRSAVGVADAVR</sequence>
<keyword evidence="1" id="KW-0808">Transferase</keyword>
<dbReference type="Proteomes" id="UP000199649">
    <property type="component" value="Chromosome I"/>
</dbReference>
<dbReference type="STRING" id="684552.SAMN04489719_2108"/>
<dbReference type="Gene3D" id="3.40.50.2000">
    <property type="entry name" value="Glycogen Phosphorylase B"/>
    <property type="match status" value="1"/>
</dbReference>
<dbReference type="EMBL" id="LT629734">
    <property type="protein sequence ID" value="SDS34597.1"/>
    <property type="molecule type" value="Genomic_DNA"/>
</dbReference>
<accession>A0A1H1RFM9</accession>
<name>A0A1H1RFM9_9MICO</name>
<protein>
    <submittedName>
        <fullName evidence="1">Glycosyl transferases group 1</fullName>
    </submittedName>
</protein>
<dbReference type="AlphaFoldDB" id="A0A1H1RFM9"/>
<reference evidence="2" key="1">
    <citation type="submission" date="2016-10" db="EMBL/GenBank/DDBJ databases">
        <authorList>
            <person name="Varghese N."/>
            <person name="Submissions S."/>
        </authorList>
    </citation>
    <scope>NUCLEOTIDE SEQUENCE [LARGE SCALE GENOMIC DNA]</scope>
    <source>
        <strain evidence="2">DSM 22965</strain>
    </source>
</reference>
<gene>
    <name evidence="1" type="ORF">SAMN04489719_2108</name>
</gene>
<proteinExistence type="predicted"/>
<dbReference type="GO" id="GO:0016740">
    <property type="term" value="F:transferase activity"/>
    <property type="evidence" value="ECO:0007669"/>
    <property type="project" value="UniProtKB-KW"/>
</dbReference>
<evidence type="ECO:0000313" key="2">
    <source>
        <dbReference type="Proteomes" id="UP000199649"/>
    </source>
</evidence>
<evidence type="ECO:0000313" key="1">
    <source>
        <dbReference type="EMBL" id="SDS34597.1"/>
    </source>
</evidence>
<dbReference type="SUPFAM" id="SSF53756">
    <property type="entry name" value="UDP-Glycosyltransferase/glycogen phosphorylase"/>
    <property type="match status" value="1"/>
</dbReference>